<dbReference type="GO" id="GO:0008194">
    <property type="term" value="F:UDP-glycosyltransferase activity"/>
    <property type="evidence" value="ECO:0007669"/>
    <property type="project" value="InterPro"/>
</dbReference>
<accession>A0A6P6TBI9</accession>
<dbReference type="PANTHER" id="PTHR48044:SF29">
    <property type="entry name" value="GLYCOSYLTRANSFERASE"/>
    <property type="match status" value="1"/>
</dbReference>
<evidence type="ECO:0000256" key="2">
    <source>
        <dbReference type="ARBA" id="ARBA00022679"/>
    </source>
</evidence>
<reference evidence="3" key="1">
    <citation type="journal article" date="2025" name="Foods">
        <title>Unveiling the Microbial Signatures of Arabica Coffee Cherries: Insights into Ripeness Specific Diversity, Functional Traits, and Implications for Quality and Safety.</title>
        <authorList>
            <consortium name="RefSeq"/>
            <person name="Tenea G.N."/>
            <person name="Cifuentes V."/>
            <person name="Reyes P."/>
            <person name="Cevallos-Vallejos M."/>
        </authorList>
    </citation>
    <scope>NUCLEOTIDE SEQUENCE [LARGE SCALE GENOMIC DNA]</scope>
</reference>
<dbReference type="Gene3D" id="3.40.50.2000">
    <property type="entry name" value="Glycogen Phosphorylase B"/>
    <property type="match status" value="1"/>
</dbReference>
<dbReference type="InterPro" id="IPR002213">
    <property type="entry name" value="UDP_glucos_trans"/>
</dbReference>
<dbReference type="RefSeq" id="XP_027075803.1">
    <property type="nucleotide sequence ID" value="XM_027220002.1"/>
</dbReference>
<evidence type="ECO:0000313" key="3">
    <source>
        <dbReference type="Proteomes" id="UP001652660"/>
    </source>
</evidence>
<dbReference type="AlphaFoldDB" id="A0A6P6TBI9"/>
<dbReference type="Pfam" id="PF00201">
    <property type="entry name" value="UDPGT"/>
    <property type="match status" value="1"/>
</dbReference>
<keyword evidence="2" id="KW-0808">Transferase</keyword>
<proteinExistence type="inferred from homology"/>
<dbReference type="FunFam" id="3.40.50.2000:FF:000037">
    <property type="entry name" value="Glycosyltransferase"/>
    <property type="match status" value="1"/>
</dbReference>
<gene>
    <name evidence="4" type="primary">LOC113699632</name>
</gene>
<name>A0A6P6TBI9_COFAR</name>
<keyword evidence="3" id="KW-1185">Reference proteome</keyword>
<dbReference type="CDD" id="cd03784">
    <property type="entry name" value="GT1_Gtf-like"/>
    <property type="match status" value="1"/>
</dbReference>
<organism evidence="3 4">
    <name type="scientific">Coffea arabica</name>
    <name type="common">Arabian coffee</name>
    <dbReference type="NCBI Taxonomy" id="13443"/>
    <lineage>
        <taxon>Eukaryota</taxon>
        <taxon>Viridiplantae</taxon>
        <taxon>Streptophyta</taxon>
        <taxon>Embryophyta</taxon>
        <taxon>Tracheophyta</taxon>
        <taxon>Spermatophyta</taxon>
        <taxon>Magnoliopsida</taxon>
        <taxon>eudicotyledons</taxon>
        <taxon>Gunneridae</taxon>
        <taxon>Pentapetalae</taxon>
        <taxon>asterids</taxon>
        <taxon>lamiids</taxon>
        <taxon>Gentianales</taxon>
        <taxon>Rubiaceae</taxon>
        <taxon>Ixoroideae</taxon>
        <taxon>Gardenieae complex</taxon>
        <taxon>Bertiereae - Coffeeae clade</taxon>
        <taxon>Coffeeae</taxon>
        <taxon>Coffea</taxon>
    </lineage>
</organism>
<protein>
    <submittedName>
        <fullName evidence="4">Beta-D-glucosyl crocetin beta-1,6-glucosyltransferase-like</fullName>
    </submittedName>
</protein>
<reference evidence="4" key="2">
    <citation type="submission" date="2025-08" db="UniProtKB">
        <authorList>
            <consortium name="RefSeq"/>
        </authorList>
    </citation>
    <scope>IDENTIFICATION</scope>
    <source>
        <tissue evidence="4">Leaves</tissue>
    </source>
</reference>
<dbReference type="GO" id="GO:1901135">
    <property type="term" value="P:carbohydrate derivative metabolic process"/>
    <property type="evidence" value="ECO:0007669"/>
    <property type="project" value="UniProtKB-ARBA"/>
</dbReference>
<dbReference type="GeneID" id="113699632"/>
<dbReference type="OrthoDB" id="5835829at2759"/>
<evidence type="ECO:0000313" key="4">
    <source>
        <dbReference type="RefSeq" id="XP_027075803.1"/>
    </source>
</evidence>
<dbReference type="PANTHER" id="PTHR48044">
    <property type="entry name" value="GLYCOSYLTRANSFERASE"/>
    <property type="match status" value="1"/>
</dbReference>
<evidence type="ECO:0000256" key="1">
    <source>
        <dbReference type="ARBA" id="ARBA00009995"/>
    </source>
</evidence>
<comment type="similarity">
    <text evidence="1">Belongs to the UDP-glycosyltransferase family.</text>
</comment>
<dbReference type="Proteomes" id="UP001652660">
    <property type="component" value="Chromosome 7c"/>
</dbReference>
<sequence length="209" mass="23521">MSCDGHVRARGVTLGEEDIELINWLGQKNEHSTIFASFSTMYFLSEEEIEEIAFGLELSHENFIWALRSPPGEERKLEQILPEGFLERVQDRGRIVQGGVRQAMILGHPSLGGFLSHCGWNSLSKGIEFGVPIVAMPMTFEQPINARVLVENSVAIEITRDENGRLKREEIVKVINNVVTGCAGEPLRQKMKDLRKQIKSSEKENLDGF</sequence>
<dbReference type="SUPFAM" id="SSF53756">
    <property type="entry name" value="UDP-Glycosyltransferase/glycogen phosphorylase"/>
    <property type="match status" value="1"/>
</dbReference>